<evidence type="ECO:0000256" key="1">
    <source>
        <dbReference type="ARBA" id="ARBA00023002"/>
    </source>
</evidence>
<dbReference type="OrthoDB" id="2898509at2759"/>
<dbReference type="InterPro" id="IPR036291">
    <property type="entry name" value="NAD(P)-bd_dom_sf"/>
</dbReference>
<name>A0A8H7Y3V7_PSICU</name>
<protein>
    <recommendedName>
        <fullName evidence="3">NAD(P)-binding protein</fullName>
    </recommendedName>
</protein>
<comment type="caution">
    <text evidence="2">The sequence shown here is derived from an EMBL/GenBank/DDBJ whole genome shotgun (WGS) entry which is preliminary data.</text>
</comment>
<proteinExistence type="predicted"/>
<dbReference type="AlphaFoldDB" id="A0A8H7Y3V7"/>
<evidence type="ECO:0000313" key="2">
    <source>
        <dbReference type="EMBL" id="KAG5173126.1"/>
    </source>
</evidence>
<reference evidence="2" key="1">
    <citation type="submission" date="2021-02" db="EMBL/GenBank/DDBJ databases">
        <title>Psilocybe cubensis genome.</title>
        <authorList>
            <person name="Mckernan K.J."/>
            <person name="Crawford S."/>
            <person name="Trippe A."/>
            <person name="Kane L.T."/>
            <person name="Mclaughlin S."/>
        </authorList>
    </citation>
    <scope>NUCLEOTIDE SEQUENCE [LARGE SCALE GENOMIC DNA]</scope>
    <source>
        <strain evidence="2">MGC-MH-2018</strain>
    </source>
</reference>
<keyword evidence="1" id="KW-0560">Oxidoreductase</keyword>
<dbReference type="PANTHER" id="PTHR47534:SF3">
    <property type="entry name" value="ALCOHOL DEHYDROGENASE-LIKE C-TERMINAL DOMAIN-CONTAINING PROTEIN"/>
    <property type="match status" value="1"/>
</dbReference>
<dbReference type="PANTHER" id="PTHR47534">
    <property type="entry name" value="YALI0E05731P"/>
    <property type="match status" value="1"/>
</dbReference>
<dbReference type="InterPro" id="IPR002347">
    <property type="entry name" value="SDR_fam"/>
</dbReference>
<sequence length="304" mass="33400">MAPVLAALDNNNAAIVEKLFGTPVAVFIGGTSGIGQGMAETFARWRDGKAHIVIVGRNEAAAKDIISHFPKATGSETWSHKFVHCDVTLMKNVHIASQTILEKYPKINFLILSPGFFSTSGRDETLEGIDKTLAVHYYARWKFIDELLYALKKANEEGEDARVMSVLAAGRGGKIESNNLGLKKGYSFRTATEAATTYNDLMVESFQQQNPGIIFSHSFPGAVLTNIMSSAHMPWLRAVAPVANLIAKPFTVTQNQCAEYLWSGLLNGTSRIGKKGEDIGKTGYYGNDELRQKLWEHTEEVTKV</sequence>
<dbReference type="Gene3D" id="3.40.50.720">
    <property type="entry name" value="NAD(P)-binding Rossmann-like Domain"/>
    <property type="match status" value="1"/>
</dbReference>
<accession>A0A8H7Y3V7</accession>
<dbReference type="GO" id="GO:0016491">
    <property type="term" value="F:oxidoreductase activity"/>
    <property type="evidence" value="ECO:0007669"/>
    <property type="project" value="UniProtKB-KW"/>
</dbReference>
<dbReference type="Pfam" id="PF00106">
    <property type="entry name" value="adh_short"/>
    <property type="match status" value="1"/>
</dbReference>
<dbReference type="EMBL" id="JAFIQS010000002">
    <property type="protein sequence ID" value="KAG5173126.1"/>
    <property type="molecule type" value="Genomic_DNA"/>
</dbReference>
<evidence type="ECO:0008006" key="3">
    <source>
        <dbReference type="Google" id="ProtNLM"/>
    </source>
</evidence>
<dbReference type="SUPFAM" id="SSF51735">
    <property type="entry name" value="NAD(P)-binding Rossmann-fold domains"/>
    <property type="match status" value="1"/>
</dbReference>
<organism evidence="2">
    <name type="scientific">Psilocybe cubensis</name>
    <name type="common">Psychedelic mushroom</name>
    <name type="synonym">Stropharia cubensis</name>
    <dbReference type="NCBI Taxonomy" id="181762"/>
    <lineage>
        <taxon>Eukaryota</taxon>
        <taxon>Fungi</taxon>
        <taxon>Dikarya</taxon>
        <taxon>Basidiomycota</taxon>
        <taxon>Agaricomycotina</taxon>
        <taxon>Agaricomycetes</taxon>
        <taxon>Agaricomycetidae</taxon>
        <taxon>Agaricales</taxon>
        <taxon>Agaricineae</taxon>
        <taxon>Strophariaceae</taxon>
        <taxon>Psilocybe</taxon>
    </lineage>
</organism>
<gene>
    <name evidence="2" type="ORF">JR316_002634</name>
</gene>
<dbReference type="InterPro" id="IPR052228">
    <property type="entry name" value="Sec_Metab_Biosynth_Oxidored"/>
</dbReference>